<dbReference type="InterPro" id="IPR036397">
    <property type="entry name" value="RNaseH_sf"/>
</dbReference>
<dbReference type="Pfam" id="PF13683">
    <property type="entry name" value="rve_3"/>
    <property type="match status" value="1"/>
</dbReference>
<evidence type="ECO:0000313" key="2">
    <source>
        <dbReference type="EMBL" id="BBJ29097.1"/>
    </source>
</evidence>
<dbReference type="PANTHER" id="PTHR47515:SF2">
    <property type="entry name" value="INTEGRASE CORE DOMAIN PROTEIN"/>
    <property type="match status" value="1"/>
</dbReference>
<dbReference type="InterPro" id="IPR012337">
    <property type="entry name" value="RNaseH-like_sf"/>
</dbReference>
<dbReference type="Gene3D" id="3.30.420.10">
    <property type="entry name" value="Ribonuclease H-like superfamily/Ribonuclease H"/>
    <property type="match status" value="1"/>
</dbReference>
<protein>
    <recommendedName>
        <fullName evidence="1">Integrase catalytic domain-containing protein</fullName>
    </recommendedName>
</protein>
<dbReference type="RefSeq" id="WP_269473950.1">
    <property type="nucleotide sequence ID" value="NZ_AP019553.1"/>
</dbReference>
<dbReference type="PROSITE" id="PS50994">
    <property type="entry name" value="INTEGRASE"/>
    <property type="match status" value="1"/>
</dbReference>
<dbReference type="InterPro" id="IPR001584">
    <property type="entry name" value="Integrase_cat-core"/>
</dbReference>
<sequence length="160" mass="19359">MFPGHVWSADFVERMVRRRKFRIFVIIDDFSKRIISYYMDFSISGQKVLEVFENSIKLFSRPRVFRTDNGSEFRKNFNLFLSNNRIKHEFIDKGKPYQNGFSEGFNSRFSDECLKGIDFDLLSIDEIKSSITDWFKWYNYQRPHSAIDYETPVKFYLRSY</sequence>
<dbReference type="GO" id="GO:0015074">
    <property type="term" value="P:DNA integration"/>
    <property type="evidence" value="ECO:0007669"/>
    <property type="project" value="InterPro"/>
</dbReference>
<gene>
    <name evidence="2" type="ORF">ATHSA_p20007</name>
</gene>
<reference evidence="3" key="1">
    <citation type="submission" date="2019-04" db="EMBL/GenBank/DDBJ databases">
        <title>NAS-01 Genome Sequencing.</title>
        <authorList>
            <person name="Kato S."/>
            <person name="Itoh T."/>
            <person name="Ohkuma M."/>
        </authorList>
    </citation>
    <scope>NUCLEOTIDE SEQUENCE [LARGE SCALE GENOMIC DNA]</scope>
    <source>
        <strain evidence="3">NAS-01</strain>
        <plasmid evidence="3">pATS2</plasmid>
    </source>
</reference>
<geneLocation type="plasmid" evidence="2 3">
    <name>pATS2</name>
</geneLocation>
<proteinExistence type="predicted"/>
<dbReference type="EMBL" id="AP019553">
    <property type="protein sequence ID" value="BBJ29097.1"/>
    <property type="molecule type" value="Genomic_DNA"/>
</dbReference>
<evidence type="ECO:0000259" key="1">
    <source>
        <dbReference type="PROSITE" id="PS50994"/>
    </source>
</evidence>
<dbReference type="KEGG" id="asac:ATHSA_p20007"/>
<dbReference type="SUPFAM" id="SSF53098">
    <property type="entry name" value="Ribonuclease H-like"/>
    <property type="match status" value="1"/>
</dbReference>
<organism evidence="2 3">
    <name type="scientific">Athalassotoga saccharophila</name>
    <dbReference type="NCBI Taxonomy" id="1441386"/>
    <lineage>
        <taxon>Bacteria</taxon>
        <taxon>Thermotogati</taxon>
        <taxon>Thermotogota</taxon>
        <taxon>Thermotogae</taxon>
        <taxon>Mesoaciditogales</taxon>
        <taxon>Mesoaciditogaceae</taxon>
        <taxon>Athalassotoga</taxon>
    </lineage>
</organism>
<feature type="domain" description="Integrase catalytic" evidence="1">
    <location>
        <begin position="1"/>
        <end position="160"/>
    </location>
</feature>
<name>A0A6N4TED4_9BACT</name>
<accession>A0A6N4TED4</accession>
<dbReference type="AlphaFoldDB" id="A0A6N4TED4"/>
<keyword evidence="3" id="KW-1185">Reference proteome</keyword>
<keyword evidence="2" id="KW-0614">Plasmid</keyword>
<dbReference type="Proteomes" id="UP000463916">
    <property type="component" value="Plasmid pATS2"/>
</dbReference>
<dbReference type="PANTHER" id="PTHR47515">
    <property type="entry name" value="LOW CALCIUM RESPONSE LOCUS PROTEIN T"/>
    <property type="match status" value="1"/>
</dbReference>
<evidence type="ECO:0000313" key="3">
    <source>
        <dbReference type="Proteomes" id="UP000463916"/>
    </source>
</evidence>
<dbReference type="GO" id="GO:0003676">
    <property type="term" value="F:nucleic acid binding"/>
    <property type="evidence" value="ECO:0007669"/>
    <property type="project" value="InterPro"/>
</dbReference>